<name>A0A8H3YKP0_VENIN</name>
<proteinExistence type="predicted"/>
<dbReference type="AlphaFoldDB" id="A0A8H3YKP0"/>
<evidence type="ECO:0000313" key="4">
    <source>
        <dbReference type="Proteomes" id="UP000447873"/>
    </source>
</evidence>
<protein>
    <submittedName>
        <fullName evidence="2">Uncharacterized protein</fullName>
    </submittedName>
</protein>
<dbReference type="OrthoDB" id="3940971at2759"/>
<dbReference type="Proteomes" id="UP000447873">
    <property type="component" value="Unassembled WGS sequence"/>
</dbReference>
<gene>
    <name evidence="3" type="ORF">EG327_008706</name>
    <name evidence="2" type="ORF">EG328_010842</name>
</gene>
<dbReference type="Proteomes" id="UP000490939">
    <property type="component" value="Unassembled WGS sequence"/>
</dbReference>
<evidence type="ECO:0000256" key="1">
    <source>
        <dbReference type="SAM" id="MobiDB-lite"/>
    </source>
</evidence>
<evidence type="ECO:0000313" key="2">
    <source>
        <dbReference type="EMBL" id="KAE9964029.1"/>
    </source>
</evidence>
<evidence type="ECO:0000313" key="5">
    <source>
        <dbReference type="Proteomes" id="UP000490939"/>
    </source>
</evidence>
<dbReference type="EMBL" id="WNWS01000747">
    <property type="protein sequence ID" value="KAE9964029.1"/>
    <property type="molecule type" value="Genomic_DNA"/>
</dbReference>
<accession>A0A8H3YKP0</accession>
<keyword evidence="5" id="KW-1185">Reference proteome</keyword>
<dbReference type="EMBL" id="WNWR01000552">
    <property type="protein sequence ID" value="KAE9974676.1"/>
    <property type="molecule type" value="Genomic_DNA"/>
</dbReference>
<comment type="caution">
    <text evidence="2">The sequence shown here is derived from an EMBL/GenBank/DDBJ whole genome shotgun (WGS) entry which is preliminary data.</text>
</comment>
<evidence type="ECO:0000313" key="3">
    <source>
        <dbReference type="EMBL" id="KAE9974676.1"/>
    </source>
</evidence>
<feature type="region of interest" description="Disordered" evidence="1">
    <location>
        <begin position="1"/>
        <end position="111"/>
    </location>
</feature>
<sequence length="144" mass="16245">MMARRSFQADQVANEHIDHEITISPSTSQDKQKSPTTPQSPHQIPNQTCPASPLGGRAPCRGEPGFEEPTSSISPTKKVGGSASEQHVKWKGEDAKEEEERRRRKDSAQEVIAKEEEVGKRNMMERLKDIVEVRKEEVRRKESV</sequence>
<reference evidence="2 4" key="1">
    <citation type="submission" date="2018-12" db="EMBL/GenBank/DDBJ databases">
        <title>Venturia inaequalis Genome Resource.</title>
        <authorList>
            <person name="Lichtner F.J."/>
        </authorList>
    </citation>
    <scope>NUCLEOTIDE SEQUENCE [LARGE SCALE GENOMIC DNA]</scope>
    <source>
        <strain evidence="2 4">120213</strain>
        <strain evidence="3 5">DMI_063113</strain>
    </source>
</reference>
<organism evidence="2 4">
    <name type="scientific">Venturia inaequalis</name>
    <name type="common">Apple scab fungus</name>
    <dbReference type="NCBI Taxonomy" id="5025"/>
    <lineage>
        <taxon>Eukaryota</taxon>
        <taxon>Fungi</taxon>
        <taxon>Dikarya</taxon>
        <taxon>Ascomycota</taxon>
        <taxon>Pezizomycotina</taxon>
        <taxon>Dothideomycetes</taxon>
        <taxon>Pleosporomycetidae</taxon>
        <taxon>Venturiales</taxon>
        <taxon>Venturiaceae</taxon>
        <taxon>Venturia</taxon>
    </lineage>
</organism>
<feature type="compositionally biased region" description="Polar residues" evidence="1">
    <location>
        <begin position="23"/>
        <end position="50"/>
    </location>
</feature>
<feature type="compositionally biased region" description="Basic and acidic residues" evidence="1">
    <location>
        <begin position="86"/>
        <end position="111"/>
    </location>
</feature>